<accession>A0A8J3GPP5</accession>
<evidence type="ECO:0000313" key="2">
    <source>
        <dbReference type="Proteomes" id="UP000617531"/>
    </source>
</evidence>
<reference evidence="1" key="1">
    <citation type="journal article" date="2014" name="Int. J. Syst. Evol. Microbiol.">
        <title>Complete genome sequence of Corynebacterium casei LMG S-19264T (=DSM 44701T), isolated from a smear-ripened cheese.</title>
        <authorList>
            <consortium name="US DOE Joint Genome Institute (JGI-PGF)"/>
            <person name="Walter F."/>
            <person name="Albersmeier A."/>
            <person name="Kalinowski J."/>
            <person name="Ruckert C."/>
        </authorList>
    </citation>
    <scope>NUCLEOTIDE SEQUENCE</scope>
    <source>
        <strain evidence="1">CGMCC 1.16548</strain>
    </source>
</reference>
<dbReference type="Proteomes" id="UP000617531">
    <property type="component" value="Unassembled WGS sequence"/>
</dbReference>
<protein>
    <submittedName>
        <fullName evidence="1">Uncharacterized protein</fullName>
    </submittedName>
</protein>
<dbReference type="AlphaFoldDB" id="A0A8J3GPP5"/>
<gene>
    <name evidence="1" type="ORF">GCM10011600_12100</name>
</gene>
<evidence type="ECO:0000313" key="1">
    <source>
        <dbReference type="EMBL" id="GHF12893.1"/>
    </source>
</evidence>
<sequence>MELILDEGKGRVLGSHVVMRGSAFGLRLFVDEIVATRTPPITKSWKTVAERLIVIGAYTLGFTITGNGTESKLTVWIDYNLPRRGRFWGLIGGKAYAHWCVRQIADAPLERFGST</sequence>
<keyword evidence="2" id="KW-1185">Reference proteome</keyword>
<organism evidence="1 2">
    <name type="scientific">Pseudolysinimonas yzui</name>
    <dbReference type="NCBI Taxonomy" id="2708254"/>
    <lineage>
        <taxon>Bacteria</taxon>
        <taxon>Bacillati</taxon>
        <taxon>Actinomycetota</taxon>
        <taxon>Actinomycetes</taxon>
        <taxon>Micrococcales</taxon>
        <taxon>Microbacteriaceae</taxon>
        <taxon>Pseudolysinimonas</taxon>
    </lineage>
</organism>
<comment type="caution">
    <text evidence="1">The sequence shown here is derived from an EMBL/GenBank/DDBJ whole genome shotgun (WGS) entry which is preliminary data.</text>
</comment>
<proteinExistence type="predicted"/>
<name>A0A8J3GPP5_9MICO</name>
<dbReference type="EMBL" id="BNAI01000002">
    <property type="protein sequence ID" value="GHF12893.1"/>
    <property type="molecule type" value="Genomic_DNA"/>
</dbReference>
<reference evidence="1" key="2">
    <citation type="submission" date="2020-09" db="EMBL/GenBank/DDBJ databases">
        <authorList>
            <person name="Sun Q."/>
            <person name="Zhou Y."/>
        </authorList>
    </citation>
    <scope>NUCLEOTIDE SEQUENCE</scope>
    <source>
        <strain evidence="1">CGMCC 1.16548</strain>
    </source>
</reference>